<name>F9FIG6_FUSOF</name>
<evidence type="ECO:0000256" key="2">
    <source>
        <dbReference type="ARBA" id="ARBA00023015"/>
    </source>
</evidence>
<dbReference type="SMART" id="SM00338">
    <property type="entry name" value="BRLZ"/>
    <property type="match status" value="1"/>
</dbReference>
<dbReference type="GO" id="GO:0003700">
    <property type="term" value="F:DNA-binding transcription factor activity"/>
    <property type="evidence" value="ECO:0007669"/>
    <property type="project" value="InterPro"/>
</dbReference>
<dbReference type="Pfam" id="PF00170">
    <property type="entry name" value="bZIP_1"/>
    <property type="match status" value="1"/>
</dbReference>
<keyword evidence="2" id="KW-0805">Transcription regulation</keyword>
<dbReference type="GO" id="GO:0005634">
    <property type="term" value="C:nucleus"/>
    <property type="evidence" value="ECO:0007669"/>
    <property type="project" value="UniProtKB-SubCell"/>
</dbReference>
<dbReference type="STRING" id="660025.F9FIG6"/>
<organism evidence="7">
    <name type="scientific">Fusarium oxysporum (strain Fo5176)</name>
    <name type="common">Fusarium vascular wilt</name>
    <dbReference type="NCBI Taxonomy" id="660025"/>
    <lineage>
        <taxon>Eukaryota</taxon>
        <taxon>Fungi</taxon>
        <taxon>Dikarya</taxon>
        <taxon>Ascomycota</taxon>
        <taxon>Pezizomycotina</taxon>
        <taxon>Sordariomycetes</taxon>
        <taxon>Hypocreomycetidae</taxon>
        <taxon>Hypocreales</taxon>
        <taxon>Nectriaceae</taxon>
        <taxon>Fusarium</taxon>
        <taxon>Fusarium oxysporum species complex</taxon>
    </lineage>
</organism>
<evidence type="ECO:0000313" key="7">
    <source>
        <dbReference type="EMBL" id="EGU83290.1"/>
    </source>
</evidence>
<dbReference type="EMBL" id="AFQF01001868">
    <property type="protein sequence ID" value="EGU83290.1"/>
    <property type="molecule type" value="Genomic_DNA"/>
</dbReference>
<dbReference type="Gene3D" id="1.20.5.170">
    <property type="match status" value="1"/>
</dbReference>
<keyword evidence="3" id="KW-0804">Transcription</keyword>
<dbReference type="InterPro" id="IPR046347">
    <property type="entry name" value="bZIP_sf"/>
</dbReference>
<dbReference type="InterPro" id="IPR051027">
    <property type="entry name" value="bZIP_transcription_factors"/>
</dbReference>
<gene>
    <name evidence="7" type="ORF">FOXB_06195</name>
</gene>
<dbReference type="SUPFAM" id="SSF57959">
    <property type="entry name" value="Leucine zipper domain"/>
    <property type="match status" value="1"/>
</dbReference>
<dbReference type="AlphaFoldDB" id="F9FIG6"/>
<evidence type="ECO:0000256" key="1">
    <source>
        <dbReference type="ARBA" id="ARBA00004123"/>
    </source>
</evidence>
<feature type="compositionally biased region" description="Basic and acidic residues" evidence="5">
    <location>
        <begin position="133"/>
        <end position="147"/>
    </location>
</feature>
<dbReference type="OrthoDB" id="295274at2759"/>
<dbReference type="PANTHER" id="PTHR19304">
    <property type="entry name" value="CYCLIC-AMP RESPONSE ELEMENT BINDING PROTEIN"/>
    <property type="match status" value="1"/>
</dbReference>
<feature type="domain" description="BZIP" evidence="6">
    <location>
        <begin position="169"/>
        <end position="232"/>
    </location>
</feature>
<accession>F9FIG6</accession>
<dbReference type="CDD" id="cd14687">
    <property type="entry name" value="bZIP_ATF2"/>
    <property type="match status" value="1"/>
</dbReference>
<proteinExistence type="predicted"/>
<evidence type="ECO:0000256" key="3">
    <source>
        <dbReference type="ARBA" id="ARBA00023163"/>
    </source>
</evidence>
<protein>
    <recommendedName>
        <fullName evidence="6">BZIP domain-containing protein</fullName>
    </recommendedName>
</protein>
<dbReference type="InterPro" id="IPR004827">
    <property type="entry name" value="bZIP"/>
</dbReference>
<evidence type="ECO:0000259" key="6">
    <source>
        <dbReference type="PROSITE" id="PS50217"/>
    </source>
</evidence>
<reference evidence="7" key="1">
    <citation type="journal article" date="2012" name="Mol. Plant Microbe Interact.">
        <title>A highly conserved effector in Fusarium oxysporum is required for full virulence on Arabidopsis.</title>
        <authorList>
            <person name="Thatcher L.F."/>
            <person name="Gardiner D.M."/>
            <person name="Kazan K."/>
            <person name="Manners J."/>
        </authorList>
    </citation>
    <scope>NUCLEOTIDE SEQUENCE [LARGE SCALE GENOMIC DNA]</scope>
    <source>
        <strain evidence="7">Fo5176</strain>
    </source>
</reference>
<evidence type="ECO:0000256" key="5">
    <source>
        <dbReference type="SAM" id="MobiDB-lite"/>
    </source>
</evidence>
<sequence>MEGVTMLDGYTLGETVGDELTVYGAAYPGWELSESMGPPAFLGGFQDEVDIRQDYLPQEQLLFYEDLSSTGSLVDTCSTVKNQTLSPERLVIVADEPPLALTPSLQPSKELPKEPSRKRKAQLSELTAPRSPRRNDRGDNNTNDQKRKGIIANGNKLILSHGTTKRKQHANHKQVQERNRIAANKCHLRKRAYLARLQSDEQVMEQRHRMLSSSVDDLNKEVLQLKMQLLQHTSCNCTLIQHYIKNEAQLYIQAMELGSR</sequence>
<dbReference type="PROSITE" id="PS50217">
    <property type="entry name" value="BZIP"/>
    <property type="match status" value="1"/>
</dbReference>
<comment type="caution">
    <text evidence="7">The sequence shown here is derived from an EMBL/GenBank/DDBJ whole genome shotgun (WGS) entry which is preliminary data.</text>
</comment>
<feature type="region of interest" description="Disordered" evidence="5">
    <location>
        <begin position="101"/>
        <end position="152"/>
    </location>
</feature>
<keyword evidence="4" id="KW-0539">Nucleus</keyword>
<evidence type="ECO:0000256" key="4">
    <source>
        <dbReference type="ARBA" id="ARBA00023242"/>
    </source>
</evidence>
<comment type="subcellular location">
    <subcellularLocation>
        <location evidence="1">Nucleus</location>
    </subcellularLocation>
</comment>